<feature type="domain" description="HTH cro/C1-type" evidence="1">
    <location>
        <begin position="44"/>
        <end position="105"/>
    </location>
</feature>
<dbReference type="AlphaFoldDB" id="A0AAI8QC52"/>
<evidence type="ECO:0000259" key="1">
    <source>
        <dbReference type="SMART" id="SM00530"/>
    </source>
</evidence>
<gene>
    <name evidence="2" type="ORF">S23_27570</name>
</gene>
<dbReference type="InterPro" id="IPR010982">
    <property type="entry name" value="Lambda_DNA-bd_dom_sf"/>
</dbReference>
<protein>
    <submittedName>
        <fullName evidence="2">Phage repressor</fullName>
    </submittedName>
</protein>
<dbReference type="InterPro" id="IPR001387">
    <property type="entry name" value="Cro/C1-type_HTH"/>
</dbReference>
<accession>A0AAI8QC52</accession>
<reference evidence="2 3" key="1">
    <citation type="journal article" date="2012" name="Microbes Environ.">
        <title>Complete genome sequence of Bradyrhizobium sp. S23321: insights into symbiosis evolution in soil oligotrophs.</title>
        <authorList>
            <person name="Okubo T."/>
            <person name="Tsukui T."/>
            <person name="Maita H."/>
            <person name="Okamoto S."/>
            <person name="Oshima K."/>
            <person name="Fujisawa T."/>
            <person name="Saito A."/>
            <person name="Futamata H."/>
            <person name="Hattori R."/>
            <person name="Shimomura Y."/>
            <person name="Haruta S."/>
            <person name="Morimoto S."/>
            <person name="Wang Y."/>
            <person name="Sakai Y."/>
            <person name="Hattori M."/>
            <person name="Aizawa S."/>
            <person name="Nagashima K.V.P."/>
            <person name="Masuda S."/>
            <person name="Hattori T."/>
            <person name="Yamashita A."/>
            <person name="Bao Z."/>
            <person name="Hayatsu M."/>
            <person name="Kajiya-Kanegae H."/>
            <person name="Yoshinaga I."/>
            <person name="Sakamoto K."/>
            <person name="Toyota K."/>
            <person name="Nakao M."/>
            <person name="Kohara M."/>
            <person name="Anda M."/>
            <person name="Niwa R."/>
            <person name="Jung-Hwan P."/>
            <person name="Sameshima-Saito R."/>
            <person name="Tokuda S."/>
            <person name="Yamamoto S."/>
            <person name="Yamamoto S."/>
            <person name="Yokoyama T."/>
            <person name="Akutsu T."/>
            <person name="Nakamura Y."/>
            <person name="Nakahira-Yanaka Y."/>
            <person name="Takada Hoshino Y."/>
            <person name="Hirakawa H."/>
            <person name="Mitsui H."/>
            <person name="Terasawa K."/>
            <person name="Itakura M."/>
            <person name="Sato S."/>
            <person name="Ikeda-Ohtsubo W."/>
            <person name="Sakakura N."/>
            <person name="Kaminuma E."/>
            <person name="Minamisawa K."/>
        </authorList>
    </citation>
    <scope>NUCLEOTIDE SEQUENCE [LARGE SCALE GENOMIC DNA]</scope>
    <source>
        <strain evidence="2 3">S23321</strain>
    </source>
</reference>
<proteinExistence type="predicted"/>
<keyword evidence="3" id="KW-1185">Reference proteome</keyword>
<dbReference type="GO" id="GO:0003677">
    <property type="term" value="F:DNA binding"/>
    <property type="evidence" value="ECO:0007669"/>
    <property type="project" value="InterPro"/>
</dbReference>
<dbReference type="EMBL" id="AP012279">
    <property type="protein sequence ID" value="BAL75969.1"/>
    <property type="molecule type" value="Genomic_DNA"/>
</dbReference>
<dbReference type="KEGG" id="brs:S23_27570"/>
<evidence type="ECO:0000313" key="2">
    <source>
        <dbReference type="EMBL" id="BAL75969.1"/>
    </source>
</evidence>
<dbReference type="Proteomes" id="UP000007886">
    <property type="component" value="Chromosome"/>
</dbReference>
<evidence type="ECO:0000313" key="3">
    <source>
        <dbReference type="Proteomes" id="UP000007886"/>
    </source>
</evidence>
<dbReference type="SMART" id="SM00530">
    <property type="entry name" value="HTH_XRE"/>
    <property type="match status" value="1"/>
</dbReference>
<dbReference type="Gene3D" id="1.10.260.40">
    <property type="entry name" value="lambda repressor-like DNA-binding domains"/>
    <property type="match status" value="1"/>
</dbReference>
<organism evidence="2 3">
    <name type="scientific">Bradyrhizobium cosmicum</name>
    <dbReference type="NCBI Taxonomy" id="1404864"/>
    <lineage>
        <taxon>Bacteria</taxon>
        <taxon>Pseudomonadati</taxon>
        <taxon>Pseudomonadota</taxon>
        <taxon>Alphaproteobacteria</taxon>
        <taxon>Hyphomicrobiales</taxon>
        <taxon>Nitrobacteraceae</taxon>
        <taxon>Bradyrhizobium</taxon>
    </lineage>
</organism>
<dbReference type="RefSeq" id="WP_015685289.1">
    <property type="nucleotide sequence ID" value="NC_017082.1"/>
</dbReference>
<dbReference type="Gene3D" id="2.10.109.10">
    <property type="entry name" value="Umud Fragment, subunit A"/>
    <property type="match status" value="1"/>
</dbReference>
<name>A0AAI8QC52_9BRAD</name>
<sequence>MLSMRNNGGISTATSTVRLPLVGDFSAGHTTGMADKTLKGILRRVERRLKALDITAQAASEAAGLSKDAIRNLRRAADGDPNRKGVSSRTAQGLAKALRTDLNWLVEGTGTEEIEETGGERTVPLVGYVGAGAEAHFYAVAQGNLDEVPAPDNSSPATKAVEIRGDSLGSLFDRWLVFYDDVRSPFTLDLVGKLCVVGLKDDRVLIKKIRQGSKKHLFRLLSEREPPIEDVEIEWAAKVKTMVPR</sequence>